<comment type="caution">
    <text evidence="2">The sequence shown here is derived from an EMBL/GenBank/DDBJ whole genome shotgun (WGS) entry which is preliminary data.</text>
</comment>
<gene>
    <name evidence="2" type="ORF">ENSA7_39730</name>
</gene>
<evidence type="ECO:0000313" key="3">
    <source>
        <dbReference type="Proteomes" id="UP000238823"/>
    </source>
</evidence>
<reference evidence="2 3" key="1">
    <citation type="submission" date="2018-03" db="EMBL/GenBank/DDBJ databases">
        <title>Draft Genome Sequences of the Obligatory Marine Myxobacteria Enhygromyxa salina SWB007.</title>
        <authorList>
            <person name="Poehlein A."/>
            <person name="Moghaddam J.A."/>
            <person name="Harms H."/>
            <person name="Alanjari M."/>
            <person name="Koenig G.M."/>
            <person name="Daniel R."/>
            <person name="Schaeberle T.F."/>
        </authorList>
    </citation>
    <scope>NUCLEOTIDE SEQUENCE [LARGE SCALE GENOMIC DNA]</scope>
    <source>
        <strain evidence="2 3">SWB007</strain>
    </source>
</reference>
<accession>A0A2S9YMJ4</accession>
<dbReference type="Proteomes" id="UP000238823">
    <property type="component" value="Unassembled WGS sequence"/>
</dbReference>
<dbReference type="AlphaFoldDB" id="A0A2S9YMJ4"/>
<evidence type="ECO:0000313" key="2">
    <source>
        <dbReference type="EMBL" id="PRQ06296.1"/>
    </source>
</evidence>
<dbReference type="EMBL" id="PVNL01000077">
    <property type="protein sequence ID" value="PRQ06296.1"/>
    <property type="molecule type" value="Genomic_DNA"/>
</dbReference>
<name>A0A2S9YMJ4_9BACT</name>
<protein>
    <submittedName>
        <fullName evidence="2">Uncharacterized protein</fullName>
    </submittedName>
</protein>
<evidence type="ECO:0000256" key="1">
    <source>
        <dbReference type="SAM" id="MobiDB-lite"/>
    </source>
</evidence>
<proteinExistence type="predicted"/>
<organism evidence="2 3">
    <name type="scientific">Enhygromyxa salina</name>
    <dbReference type="NCBI Taxonomy" id="215803"/>
    <lineage>
        <taxon>Bacteria</taxon>
        <taxon>Pseudomonadati</taxon>
        <taxon>Myxococcota</taxon>
        <taxon>Polyangia</taxon>
        <taxon>Nannocystales</taxon>
        <taxon>Nannocystaceae</taxon>
        <taxon>Enhygromyxa</taxon>
    </lineage>
</organism>
<sequence>MGPVEAAQAAAAITARAPSQACTSASIPSDLDCLARSRAGLLRSWSVNARTSLSAPIAGLVIGLGLSACHPSPGAGPTDANADSDHAVEEDPGPDVRGPDADAARQAQARAESQAKVDASARRIIQEVASSRGLPVKGEFAVELISKDGVREFVREVMHEEMTPEEIRVTGRVQAALGVVPVGSDGEQVLLDLLEFGILGIYDPKRKVLLIGDFVDRGALGMVVGHEGAHGLQDMHFDLEALNHMNKGRSDLDTARTFLIEGDAQASYLAWMTGSEGVGSIGDDLLATQADMVLQIRDGMGIPYPTLARMLQMPYTDGTRSVIELARSEGWTAVDALYAQLPTTTEQMLHADKLAAREPARSVEIDTKVLLELATDHEVVYEDELGEASLVAMLADVASPFTARKAAAGWGGDRFVALERKTNQAPAPLVVGVIAWDSVAEAQQFEPVFRDYLEKHKPDAHLLVRTRDQVFYATHHDALSLAGAPDSTGRDAALTKAAAKAFAVGKAGKSK</sequence>
<feature type="region of interest" description="Disordered" evidence="1">
    <location>
        <begin position="73"/>
        <end position="115"/>
    </location>
</feature>